<name>A0ABT7N135_9MICO</name>
<dbReference type="EC" id="1.-.-.-" evidence="7"/>
<gene>
    <name evidence="7" type="ORF">QSV35_13830</name>
</gene>
<dbReference type="EMBL" id="JASXSZ010000004">
    <property type="protein sequence ID" value="MDL9980419.1"/>
    <property type="molecule type" value="Genomic_DNA"/>
</dbReference>
<dbReference type="PANTHER" id="PTHR42973:SF39">
    <property type="entry name" value="FAD-BINDING PCMH-TYPE DOMAIN-CONTAINING PROTEIN"/>
    <property type="match status" value="1"/>
</dbReference>
<sequence length="475" mass="50090">MYDTTLALPARGESTEAPHRRTDALRELAGRITGSLVLPSDHGWDDARRAWNLAVDQRPAAVAVPETTADVVAIVRTAIRLGMRVAAQTTGHNAGPLAHQSLRDTILVRFSAMREVRIDAERRRARVEAGAVWGDVVAPAAEAGLAALAGSSADVGVAGYVLGGGLSWLARAKGLAANHVLAFEVVTASGDVETVDAAHHADLFWALRGGGGDFAIVTAIHVRLFSITSVQAGTMLWPAEQVETVLSAWRSWVDTAPDEITSVGRILHLPPLPDLPPHLAGRSFVAIEAVSLFDADLTAALLAPLRALRPEIDTIHETPMTDLHLLHMDPPGPVPGLGDGMLLTTVDADDLAGIVEAVGVGSGTALLSFELRHLGGALSPDRAPADGGAVRAFDAEFAMYAVGIAPTPDAQAAVRASVARVMSALAPRRAAQSYINFVESARTADTLWDDGLERLRAVKREYDPTGLVRSNHPVD</sequence>
<keyword evidence="8" id="KW-1185">Reference proteome</keyword>
<feature type="domain" description="FAD-binding PCMH-type" evidence="6">
    <location>
        <begin position="55"/>
        <end position="227"/>
    </location>
</feature>
<dbReference type="InterPro" id="IPR012951">
    <property type="entry name" value="BBE"/>
</dbReference>
<protein>
    <submittedName>
        <fullName evidence="7">FAD-binding oxidoreductase</fullName>
        <ecNumber evidence="7">1.-.-.-</ecNumber>
    </submittedName>
</protein>
<dbReference type="Gene3D" id="3.40.462.20">
    <property type="match status" value="1"/>
</dbReference>
<accession>A0ABT7N135</accession>
<dbReference type="InterPro" id="IPR016166">
    <property type="entry name" value="FAD-bd_PCMH"/>
</dbReference>
<dbReference type="PANTHER" id="PTHR42973">
    <property type="entry name" value="BINDING OXIDOREDUCTASE, PUTATIVE (AFU_ORTHOLOGUE AFUA_1G17690)-RELATED"/>
    <property type="match status" value="1"/>
</dbReference>
<dbReference type="PROSITE" id="PS51387">
    <property type="entry name" value="FAD_PCMH"/>
    <property type="match status" value="1"/>
</dbReference>
<proteinExistence type="inferred from homology"/>
<dbReference type="Gene3D" id="3.30.465.10">
    <property type="match status" value="1"/>
</dbReference>
<reference evidence="7 8" key="1">
    <citation type="submission" date="2023-06" db="EMBL/GenBank/DDBJ databases">
        <title>Microbacterium sp. nov., isolated from a waste landfill.</title>
        <authorList>
            <person name="Wen W."/>
        </authorList>
    </citation>
    <scope>NUCLEOTIDE SEQUENCE [LARGE SCALE GENOMIC DNA]</scope>
    <source>
        <strain evidence="7 8">ASV49</strain>
    </source>
</reference>
<comment type="similarity">
    <text evidence="2">Belongs to the oxygen-dependent FAD-linked oxidoreductase family.</text>
</comment>
<dbReference type="InterPro" id="IPR016167">
    <property type="entry name" value="FAD-bd_PCMH_sub1"/>
</dbReference>
<evidence type="ECO:0000256" key="2">
    <source>
        <dbReference type="ARBA" id="ARBA00005466"/>
    </source>
</evidence>
<organism evidence="7 8">
    <name type="scientific">Microbacterium candidum</name>
    <dbReference type="NCBI Taxonomy" id="3041922"/>
    <lineage>
        <taxon>Bacteria</taxon>
        <taxon>Bacillati</taxon>
        <taxon>Actinomycetota</taxon>
        <taxon>Actinomycetes</taxon>
        <taxon>Micrococcales</taxon>
        <taxon>Microbacteriaceae</taxon>
        <taxon>Microbacterium</taxon>
    </lineage>
</organism>
<dbReference type="RefSeq" id="WP_286289371.1">
    <property type="nucleotide sequence ID" value="NZ_JASXSZ010000004.1"/>
</dbReference>
<dbReference type="InterPro" id="IPR036318">
    <property type="entry name" value="FAD-bd_PCMH-like_sf"/>
</dbReference>
<keyword evidence="3" id="KW-0285">Flavoprotein</keyword>
<dbReference type="GO" id="GO:0016491">
    <property type="term" value="F:oxidoreductase activity"/>
    <property type="evidence" value="ECO:0007669"/>
    <property type="project" value="UniProtKB-KW"/>
</dbReference>
<evidence type="ECO:0000256" key="1">
    <source>
        <dbReference type="ARBA" id="ARBA00001974"/>
    </source>
</evidence>
<comment type="caution">
    <text evidence="7">The sequence shown here is derived from an EMBL/GenBank/DDBJ whole genome shotgun (WGS) entry which is preliminary data.</text>
</comment>
<dbReference type="Proteomes" id="UP001235064">
    <property type="component" value="Unassembled WGS sequence"/>
</dbReference>
<dbReference type="Pfam" id="PF08031">
    <property type="entry name" value="BBE"/>
    <property type="match status" value="1"/>
</dbReference>
<evidence type="ECO:0000313" key="8">
    <source>
        <dbReference type="Proteomes" id="UP001235064"/>
    </source>
</evidence>
<dbReference type="InterPro" id="IPR050416">
    <property type="entry name" value="FAD-linked_Oxidoreductase"/>
</dbReference>
<evidence type="ECO:0000259" key="6">
    <source>
        <dbReference type="PROSITE" id="PS51387"/>
    </source>
</evidence>
<dbReference type="Gene3D" id="3.30.43.10">
    <property type="entry name" value="Uridine Diphospho-n-acetylenolpyruvylglucosamine Reductase, domain 2"/>
    <property type="match status" value="1"/>
</dbReference>
<keyword evidence="4" id="KW-0274">FAD</keyword>
<evidence type="ECO:0000256" key="4">
    <source>
        <dbReference type="ARBA" id="ARBA00022827"/>
    </source>
</evidence>
<dbReference type="InterPro" id="IPR016169">
    <property type="entry name" value="FAD-bd_PCMH_sub2"/>
</dbReference>
<keyword evidence="5 7" id="KW-0560">Oxidoreductase</keyword>
<comment type="cofactor">
    <cofactor evidence="1">
        <name>FAD</name>
        <dbReference type="ChEBI" id="CHEBI:57692"/>
    </cofactor>
</comment>
<evidence type="ECO:0000256" key="3">
    <source>
        <dbReference type="ARBA" id="ARBA00022630"/>
    </source>
</evidence>
<dbReference type="SUPFAM" id="SSF56176">
    <property type="entry name" value="FAD-binding/transporter-associated domain-like"/>
    <property type="match status" value="1"/>
</dbReference>
<evidence type="ECO:0000256" key="5">
    <source>
        <dbReference type="ARBA" id="ARBA00023002"/>
    </source>
</evidence>
<dbReference type="Pfam" id="PF01565">
    <property type="entry name" value="FAD_binding_4"/>
    <property type="match status" value="1"/>
</dbReference>
<dbReference type="InterPro" id="IPR006094">
    <property type="entry name" value="Oxid_FAD_bind_N"/>
</dbReference>
<evidence type="ECO:0000313" key="7">
    <source>
        <dbReference type="EMBL" id="MDL9980419.1"/>
    </source>
</evidence>